<keyword evidence="6" id="KW-0527">Neuropeptide</keyword>
<evidence type="ECO:0000256" key="1">
    <source>
        <dbReference type="ARBA" id="ARBA00004613"/>
    </source>
</evidence>
<evidence type="ECO:0000313" key="9">
    <source>
        <dbReference type="EMBL" id="ROT81028.1"/>
    </source>
</evidence>
<dbReference type="InterPro" id="IPR018251">
    <property type="entry name" value="Crust_neurhormone_CS"/>
</dbReference>
<keyword evidence="4" id="KW-0372">Hormone</keyword>
<evidence type="ECO:0000256" key="4">
    <source>
        <dbReference type="ARBA" id="ARBA00022702"/>
    </source>
</evidence>
<dbReference type="PROSITE" id="PS01250">
    <property type="entry name" value="CHH_MIH_GIH"/>
    <property type="match status" value="1"/>
</dbReference>
<dbReference type="EMBL" id="QCYY01001035">
    <property type="protein sequence ID" value="ROT81028.1"/>
    <property type="molecule type" value="Genomic_DNA"/>
</dbReference>
<gene>
    <name evidence="9" type="ORF">C7M84_000233</name>
</gene>
<dbReference type="GO" id="GO:0005184">
    <property type="term" value="F:neuropeptide hormone activity"/>
    <property type="evidence" value="ECO:0007669"/>
    <property type="project" value="InterPro"/>
</dbReference>
<comment type="caution">
    <text evidence="9">The sequence shown here is derived from an EMBL/GenBank/DDBJ whole genome shotgun (WGS) entry which is preliminary data.</text>
</comment>
<dbReference type="GO" id="GO:0007218">
    <property type="term" value="P:neuropeptide signaling pathway"/>
    <property type="evidence" value="ECO:0007669"/>
    <property type="project" value="UniProtKB-KW"/>
</dbReference>
<dbReference type="InterPro" id="IPR001166">
    <property type="entry name" value="Hyperglycemic"/>
</dbReference>
<dbReference type="InterPro" id="IPR035957">
    <property type="entry name" value="Crust_neurohorm_sf"/>
</dbReference>
<evidence type="ECO:0000256" key="6">
    <source>
        <dbReference type="ARBA" id="ARBA00023320"/>
    </source>
</evidence>
<dbReference type="GO" id="GO:0007623">
    <property type="term" value="P:circadian rhythm"/>
    <property type="evidence" value="ECO:0007669"/>
    <property type="project" value="TreeGrafter"/>
</dbReference>
<dbReference type="GO" id="GO:0005576">
    <property type="term" value="C:extracellular region"/>
    <property type="evidence" value="ECO:0007669"/>
    <property type="project" value="UniProtKB-SubCell"/>
</dbReference>
<feature type="signal peptide" evidence="8">
    <location>
        <begin position="1"/>
        <end position="19"/>
    </location>
</feature>
<dbReference type="Pfam" id="PF01147">
    <property type="entry name" value="Crust_neurohorm"/>
    <property type="match status" value="1"/>
</dbReference>
<keyword evidence="3" id="KW-0964">Secreted</keyword>
<keyword evidence="8" id="KW-0732">Signal</keyword>
<dbReference type="InterPro" id="IPR031098">
    <property type="entry name" value="Crust_neurohorm"/>
</dbReference>
<dbReference type="PRINTS" id="PR00549">
    <property type="entry name" value="HYPRGLYCEMC2"/>
</dbReference>
<feature type="chain" id="PRO_5018716831" evidence="8">
    <location>
        <begin position="20"/>
        <end position="105"/>
    </location>
</feature>
<name>A0A3R7MGG0_PENVA</name>
<protein>
    <submittedName>
        <fullName evidence="9">Molt-inhibiting hormone 1</fullName>
    </submittedName>
</protein>
<reference evidence="9 10" key="2">
    <citation type="submission" date="2019-01" db="EMBL/GenBank/DDBJ databases">
        <title>The decoding of complex shrimp genome reveals the adaptation for benthos swimmer, frequently molting mechanism and breeding impact on genome.</title>
        <authorList>
            <person name="Sun Y."/>
            <person name="Gao Y."/>
            <person name="Yu Y."/>
        </authorList>
    </citation>
    <scope>NUCLEOTIDE SEQUENCE [LARGE SCALE GENOMIC DNA]</scope>
    <source>
        <tissue evidence="9">Muscle</tissue>
    </source>
</reference>
<dbReference type="PANTHER" id="PTHR35981:SF2">
    <property type="entry name" value="ION TRANSPORT PEPTIDE, ISOFORM C"/>
    <property type="match status" value="1"/>
</dbReference>
<organism evidence="9 10">
    <name type="scientific">Penaeus vannamei</name>
    <name type="common">Whiteleg shrimp</name>
    <name type="synonym">Litopenaeus vannamei</name>
    <dbReference type="NCBI Taxonomy" id="6689"/>
    <lineage>
        <taxon>Eukaryota</taxon>
        <taxon>Metazoa</taxon>
        <taxon>Ecdysozoa</taxon>
        <taxon>Arthropoda</taxon>
        <taxon>Crustacea</taxon>
        <taxon>Multicrustacea</taxon>
        <taxon>Malacostraca</taxon>
        <taxon>Eumalacostraca</taxon>
        <taxon>Eucarida</taxon>
        <taxon>Decapoda</taxon>
        <taxon>Dendrobranchiata</taxon>
        <taxon>Penaeoidea</taxon>
        <taxon>Penaeidae</taxon>
        <taxon>Penaeus</taxon>
    </lineage>
</organism>
<dbReference type="PANTHER" id="PTHR35981">
    <property type="entry name" value="ION TRANSPORT PEPTIDE, ISOFORM C"/>
    <property type="match status" value="1"/>
</dbReference>
<sequence length="105" mass="11995">MYRPVIRIWLALVIAVVGASIFFDSASASFIDGSCRGVMGNREIYKKVVRVCEDCTNIFRLPGLDVMCRDRCFHNEWFLLCLNAANREDEIENFKVWISILSAGQ</sequence>
<evidence type="ECO:0000256" key="2">
    <source>
        <dbReference type="ARBA" id="ARBA00005447"/>
    </source>
</evidence>
<keyword evidence="10" id="KW-1185">Reference proteome</keyword>
<feature type="disulfide bond" evidence="7">
    <location>
        <begin position="52"/>
        <end position="68"/>
    </location>
</feature>
<comment type="subcellular location">
    <subcellularLocation>
        <location evidence="1">Secreted</location>
    </subcellularLocation>
</comment>
<feature type="disulfide bond" evidence="7">
    <location>
        <begin position="35"/>
        <end position="72"/>
    </location>
</feature>
<accession>A0A3R7MGG0</accession>
<reference evidence="9 10" key="1">
    <citation type="submission" date="2018-04" db="EMBL/GenBank/DDBJ databases">
        <authorList>
            <person name="Zhang X."/>
            <person name="Yuan J."/>
            <person name="Li F."/>
            <person name="Xiang J."/>
        </authorList>
    </citation>
    <scope>NUCLEOTIDE SEQUENCE [LARGE SCALE GENOMIC DNA]</scope>
    <source>
        <tissue evidence="9">Muscle</tissue>
    </source>
</reference>
<proteinExistence type="inferred from homology"/>
<dbReference type="SMR" id="A0A3R7MGG0"/>
<evidence type="ECO:0000256" key="8">
    <source>
        <dbReference type="SAM" id="SignalP"/>
    </source>
</evidence>
<dbReference type="InterPro" id="IPR001262">
    <property type="entry name" value="Hyperglycemic2"/>
</dbReference>
<dbReference type="SUPFAM" id="SSF81778">
    <property type="entry name" value="Crustacean CHH/MIH/GIH neurohormone"/>
    <property type="match status" value="1"/>
</dbReference>
<keyword evidence="5 7" id="KW-1015">Disulfide bond</keyword>
<evidence type="ECO:0000256" key="5">
    <source>
        <dbReference type="ARBA" id="ARBA00023157"/>
    </source>
</evidence>
<dbReference type="OrthoDB" id="6331348at2759"/>
<dbReference type="Proteomes" id="UP000283509">
    <property type="component" value="Unassembled WGS sequence"/>
</dbReference>
<evidence type="ECO:0000256" key="7">
    <source>
        <dbReference type="PIRSR" id="PIRSR631098-51"/>
    </source>
</evidence>
<dbReference type="PRINTS" id="PR00550">
    <property type="entry name" value="HYPRGLYCEMIC"/>
</dbReference>
<evidence type="ECO:0000313" key="10">
    <source>
        <dbReference type="Proteomes" id="UP000283509"/>
    </source>
</evidence>
<comment type="similarity">
    <text evidence="2">Belongs to the arthropod CHH/MIH/GIH/VIH hormone family.</text>
</comment>
<dbReference type="Gene3D" id="1.10.2010.10">
    <property type="entry name" value="Crustacean CHH/MIH/GIH neurohormone"/>
    <property type="match status" value="1"/>
</dbReference>
<feature type="disulfide bond" evidence="7">
    <location>
        <begin position="55"/>
        <end position="81"/>
    </location>
</feature>
<evidence type="ECO:0000256" key="3">
    <source>
        <dbReference type="ARBA" id="ARBA00022525"/>
    </source>
</evidence>
<dbReference type="AlphaFoldDB" id="A0A3R7MGG0"/>